<reference evidence="1" key="2">
    <citation type="journal article" date="2022" name="Proc. Natl. Acad. Sci. U.S.A.">
        <title>Diploid-dominant life cycles characterize the early evolution of Fungi.</title>
        <authorList>
            <person name="Amses K.R."/>
            <person name="Simmons D.R."/>
            <person name="Longcore J.E."/>
            <person name="Mondo S.J."/>
            <person name="Seto K."/>
            <person name="Jeronimo G.H."/>
            <person name="Bonds A.E."/>
            <person name="Quandt C.A."/>
            <person name="Davis W.J."/>
            <person name="Chang Y."/>
            <person name="Federici B.A."/>
            <person name="Kuo A."/>
            <person name="LaButti K."/>
            <person name="Pangilinan J."/>
            <person name="Andreopoulos W."/>
            <person name="Tritt A."/>
            <person name="Riley R."/>
            <person name="Hundley H."/>
            <person name="Johnson J."/>
            <person name="Lipzen A."/>
            <person name="Barry K."/>
            <person name="Lang B.F."/>
            <person name="Cuomo C.A."/>
            <person name="Buchler N.E."/>
            <person name="Grigoriev I.V."/>
            <person name="Spatafora J.W."/>
            <person name="Stajich J.E."/>
            <person name="James T.Y."/>
        </authorList>
    </citation>
    <scope>NUCLEOTIDE SEQUENCE</scope>
    <source>
        <strain evidence="1">AG</strain>
    </source>
</reference>
<sequence length="116" mass="12143">MANLLAVSCDQLFAGCHSDKWQNDLILSPPPPSVLTLGTSITSDLLRANSGNLNYFIGACIQPALPVGLNLALNTTAGFVALEGTPTTSSPLTEYTIIAKGGVNYIGRMTVQFSVT</sequence>
<keyword evidence="2" id="KW-1185">Reference proteome</keyword>
<dbReference type="AlphaFoldDB" id="A0AAD5EEN9"/>
<comment type="caution">
    <text evidence="1">The sequence shown here is derived from an EMBL/GenBank/DDBJ whole genome shotgun (WGS) entry which is preliminary data.</text>
</comment>
<dbReference type="GeneID" id="75912333"/>
<reference evidence="1" key="1">
    <citation type="submission" date="2021-06" db="EMBL/GenBank/DDBJ databases">
        <authorList>
            <consortium name="DOE Joint Genome Institute"/>
            <person name="Mondo S.J."/>
            <person name="Amses K.R."/>
            <person name="Simmons D.R."/>
            <person name="Longcore J.E."/>
            <person name="Seto K."/>
            <person name="Alves G.H."/>
            <person name="Bonds A.E."/>
            <person name="Quandt C.A."/>
            <person name="Davis W.J."/>
            <person name="Chang Y."/>
            <person name="Letcher P.M."/>
            <person name="Powell M.J."/>
            <person name="Kuo A."/>
            <person name="Labutti K."/>
            <person name="Pangilinan J."/>
            <person name="Andreopoulos W."/>
            <person name="Tritt A."/>
            <person name="Riley R."/>
            <person name="Hundley H."/>
            <person name="Johnson J."/>
            <person name="Lipzen A."/>
            <person name="Barry K."/>
            <person name="Berbee M.L."/>
            <person name="Buchler N.E."/>
            <person name="Grigoriev I.V."/>
            <person name="Spatafora J.W."/>
            <person name="Stajich J.E."/>
            <person name="James T.Y."/>
        </authorList>
    </citation>
    <scope>NUCLEOTIDE SEQUENCE</scope>
    <source>
        <strain evidence="1">AG</strain>
    </source>
</reference>
<dbReference type="EMBL" id="MU620902">
    <property type="protein sequence ID" value="KAI8582052.1"/>
    <property type="molecule type" value="Genomic_DNA"/>
</dbReference>
<gene>
    <name evidence="1" type="ORF">K450DRAFT_228803</name>
</gene>
<protein>
    <submittedName>
        <fullName evidence="1">Uncharacterized protein</fullName>
    </submittedName>
</protein>
<evidence type="ECO:0000313" key="2">
    <source>
        <dbReference type="Proteomes" id="UP001206595"/>
    </source>
</evidence>
<name>A0AAD5EEN9_UMBRA</name>
<accession>A0AAD5EEN9</accession>
<proteinExistence type="predicted"/>
<dbReference type="Proteomes" id="UP001206595">
    <property type="component" value="Unassembled WGS sequence"/>
</dbReference>
<evidence type="ECO:0000313" key="1">
    <source>
        <dbReference type="EMBL" id="KAI8582052.1"/>
    </source>
</evidence>
<dbReference type="RefSeq" id="XP_051447056.1">
    <property type="nucleotide sequence ID" value="XM_051586985.1"/>
</dbReference>
<organism evidence="1 2">
    <name type="scientific">Umbelopsis ramanniana AG</name>
    <dbReference type="NCBI Taxonomy" id="1314678"/>
    <lineage>
        <taxon>Eukaryota</taxon>
        <taxon>Fungi</taxon>
        <taxon>Fungi incertae sedis</taxon>
        <taxon>Mucoromycota</taxon>
        <taxon>Mucoromycotina</taxon>
        <taxon>Umbelopsidomycetes</taxon>
        <taxon>Umbelopsidales</taxon>
        <taxon>Umbelopsidaceae</taxon>
        <taxon>Umbelopsis</taxon>
    </lineage>
</organism>